<evidence type="ECO:0000259" key="3">
    <source>
        <dbReference type="Pfam" id="PF05225"/>
    </source>
</evidence>
<accession>A0AAD7YVV6</accession>
<dbReference type="Proteomes" id="UP001231518">
    <property type="component" value="Chromosome 16"/>
</dbReference>
<dbReference type="Gene3D" id="1.10.10.60">
    <property type="entry name" value="Homeodomain-like"/>
    <property type="match status" value="1"/>
</dbReference>
<keyword evidence="5" id="KW-1185">Reference proteome</keyword>
<evidence type="ECO:0000313" key="4">
    <source>
        <dbReference type="EMBL" id="KAJ8731330.1"/>
    </source>
</evidence>
<evidence type="ECO:0000256" key="1">
    <source>
        <dbReference type="ARBA" id="ARBA00004123"/>
    </source>
</evidence>
<keyword evidence="2" id="KW-0732">Signal</keyword>
<evidence type="ECO:0000256" key="2">
    <source>
        <dbReference type="SAM" id="SignalP"/>
    </source>
</evidence>
<protein>
    <recommendedName>
        <fullName evidence="3">HTH psq-type domain-containing protein</fullName>
    </recommendedName>
</protein>
<reference evidence="4" key="1">
    <citation type="submission" date="2023-03" db="EMBL/GenBank/DDBJ databases">
        <title>Chromosome-level genomes of two armyworms, Mythimna separata and Mythimna loreyi, provide insights into the biosynthesis and reception of sex pheromones.</title>
        <authorList>
            <person name="Zhao H."/>
        </authorList>
    </citation>
    <scope>NUCLEOTIDE SEQUENCE</scope>
    <source>
        <strain evidence="4">BeijingLab</strain>
        <tissue evidence="4">Pupa</tissue>
    </source>
</reference>
<dbReference type="InterPro" id="IPR009057">
    <property type="entry name" value="Homeodomain-like_sf"/>
</dbReference>
<feature type="chain" id="PRO_5042292600" description="HTH psq-type domain-containing protein" evidence="2">
    <location>
        <begin position="18"/>
        <end position="139"/>
    </location>
</feature>
<feature type="signal peptide" evidence="2">
    <location>
        <begin position="1"/>
        <end position="17"/>
    </location>
</feature>
<gene>
    <name evidence="4" type="ORF">PYW07_004494</name>
</gene>
<name>A0AAD7YVV6_MYTSE</name>
<dbReference type="EMBL" id="JARGEI010000005">
    <property type="protein sequence ID" value="KAJ8731330.1"/>
    <property type="molecule type" value="Genomic_DNA"/>
</dbReference>
<dbReference type="AlphaFoldDB" id="A0AAD7YVV6"/>
<dbReference type="GO" id="GO:0005634">
    <property type="term" value="C:nucleus"/>
    <property type="evidence" value="ECO:0007669"/>
    <property type="project" value="UniProtKB-SubCell"/>
</dbReference>
<feature type="domain" description="HTH psq-type" evidence="3">
    <location>
        <begin position="35"/>
        <end position="75"/>
    </location>
</feature>
<proteinExistence type="predicted"/>
<evidence type="ECO:0000313" key="5">
    <source>
        <dbReference type="Proteomes" id="UP001231518"/>
    </source>
</evidence>
<comment type="caution">
    <text evidence="4">The sequence shown here is derived from an EMBL/GenBank/DDBJ whole genome shotgun (WGS) entry which is preliminary data.</text>
</comment>
<dbReference type="Pfam" id="PF05225">
    <property type="entry name" value="HTH_psq"/>
    <property type="match status" value="1"/>
</dbReference>
<comment type="subcellular location">
    <subcellularLocation>
        <location evidence="1">Nucleus</location>
    </subcellularLocation>
</comment>
<dbReference type="SUPFAM" id="SSF46689">
    <property type="entry name" value="Homeodomain-like"/>
    <property type="match status" value="1"/>
</dbReference>
<sequence length="139" mass="16039">MVFVNFFFIFLFSRTMPRIYKKKLGTREYRNYSEATVNEALSQVVDGKLSIRGASEQYNIPYGAIYNRYKGTHMRKPGAQTVFSESEEKAILKSAAKCSDWGYPLTLLDLRFFAKAFLDKKGRVVTKFENNLPGVFCLF</sequence>
<dbReference type="InterPro" id="IPR007889">
    <property type="entry name" value="HTH_Psq"/>
</dbReference>
<organism evidence="4 5">
    <name type="scientific">Mythimna separata</name>
    <name type="common">Oriental armyworm</name>
    <name type="synonym">Pseudaletia separata</name>
    <dbReference type="NCBI Taxonomy" id="271217"/>
    <lineage>
        <taxon>Eukaryota</taxon>
        <taxon>Metazoa</taxon>
        <taxon>Ecdysozoa</taxon>
        <taxon>Arthropoda</taxon>
        <taxon>Hexapoda</taxon>
        <taxon>Insecta</taxon>
        <taxon>Pterygota</taxon>
        <taxon>Neoptera</taxon>
        <taxon>Endopterygota</taxon>
        <taxon>Lepidoptera</taxon>
        <taxon>Glossata</taxon>
        <taxon>Ditrysia</taxon>
        <taxon>Noctuoidea</taxon>
        <taxon>Noctuidae</taxon>
        <taxon>Noctuinae</taxon>
        <taxon>Hadenini</taxon>
        <taxon>Mythimna</taxon>
    </lineage>
</organism>
<dbReference type="GO" id="GO:0003677">
    <property type="term" value="F:DNA binding"/>
    <property type="evidence" value="ECO:0007669"/>
    <property type="project" value="InterPro"/>
</dbReference>